<keyword evidence="3" id="KW-0804">Transcription</keyword>
<dbReference type="SUPFAM" id="SSF53822">
    <property type="entry name" value="Periplasmic binding protein-like I"/>
    <property type="match status" value="1"/>
</dbReference>
<evidence type="ECO:0000256" key="1">
    <source>
        <dbReference type="ARBA" id="ARBA00023015"/>
    </source>
</evidence>
<dbReference type="InterPro" id="IPR036388">
    <property type="entry name" value="WH-like_DNA-bd_sf"/>
</dbReference>
<keyword evidence="2" id="KW-0238">DNA-binding</keyword>
<evidence type="ECO:0000256" key="2">
    <source>
        <dbReference type="ARBA" id="ARBA00023125"/>
    </source>
</evidence>
<dbReference type="Gene3D" id="1.10.10.10">
    <property type="entry name" value="Winged helix-like DNA-binding domain superfamily/Winged helix DNA-binding domain"/>
    <property type="match status" value="1"/>
</dbReference>
<dbReference type="EMBL" id="VSSQ01006174">
    <property type="protein sequence ID" value="MPM31785.1"/>
    <property type="molecule type" value="Genomic_DNA"/>
</dbReference>
<dbReference type="InterPro" id="IPR036390">
    <property type="entry name" value="WH_DNA-bd_sf"/>
</dbReference>
<keyword evidence="1" id="KW-0805">Transcription regulation</keyword>
<comment type="caution">
    <text evidence="5">The sequence shown here is derived from an EMBL/GenBank/DDBJ whole genome shotgun (WGS) entry which is preliminary data.</text>
</comment>
<name>A0A644YT82_9ZZZZ</name>
<dbReference type="Pfam" id="PF00392">
    <property type="entry name" value="GntR"/>
    <property type="match status" value="1"/>
</dbReference>
<proteinExistence type="predicted"/>
<accession>A0A644YT82</accession>
<feature type="domain" description="HTH gntR-type" evidence="4">
    <location>
        <begin position="9"/>
        <end position="65"/>
    </location>
</feature>
<dbReference type="Gene3D" id="3.40.50.2300">
    <property type="match status" value="2"/>
</dbReference>
<protein>
    <recommendedName>
        <fullName evidence="4">HTH gntR-type domain-containing protein</fullName>
    </recommendedName>
</protein>
<evidence type="ECO:0000256" key="3">
    <source>
        <dbReference type="ARBA" id="ARBA00023163"/>
    </source>
</evidence>
<gene>
    <name evidence="5" type="ORF">SDC9_78342</name>
</gene>
<sequence>MYDTKHTAITATLEEAIRSGRYRDKLPPLRALMQEFNVSMRTIDKAVKPLVRSGLITTGNQGSFINFIAGGRERYQTWGLLTPHQVSQDEWVGYANVQRYLAADNHFNTMLINCANPQLAAMENWARLPVDGIVFGFDTVSAFRTEAVRRAGIPAVALHYVEPEYGIHSVSADHFGAIDKVVQRLTAVGYRRIALQLIHPITGLRHATAKWTAIQEKYGIAFSEYRYPVLKEFPETATHLRAHNDYLCQVTPPEAVICWHCHADWTLDYLKTRTGNHSILAVSYLSTDQAPGNFLPLSCGDLVHRQWLRIAEVLNSALRDNNRLMIELLPFDPEFLDVPPPPGVFYHPSTARFQAVDA</sequence>
<dbReference type="GO" id="GO:0003700">
    <property type="term" value="F:DNA-binding transcription factor activity"/>
    <property type="evidence" value="ECO:0007669"/>
    <property type="project" value="InterPro"/>
</dbReference>
<dbReference type="SUPFAM" id="SSF46785">
    <property type="entry name" value="Winged helix' DNA-binding domain"/>
    <property type="match status" value="1"/>
</dbReference>
<dbReference type="AlphaFoldDB" id="A0A644YT82"/>
<evidence type="ECO:0000259" key="4">
    <source>
        <dbReference type="SMART" id="SM00345"/>
    </source>
</evidence>
<organism evidence="5">
    <name type="scientific">bioreactor metagenome</name>
    <dbReference type="NCBI Taxonomy" id="1076179"/>
    <lineage>
        <taxon>unclassified sequences</taxon>
        <taxon>metagenomes</taxon>
        <taxon>ecological metagenomes</taxon>
    </lineage>
</organism>
<dbReference type="SMART" id="SM00345">
    <property type="entry name" value="HTH_GNTR"/>
    <property type="match status" value="1"/>
</dbReference>
<dbReference type="InterPro" id="IPR028082">
    <property type="entry name" value="Peripla_BP_I"/>
</dbReference>
<dbReference type="InterPro" id="IPR000524">
    <property type="entry name" value="Tscrpt_reg_HTH_GntR"/>
</dbReference>
<evidence type="ECO:0000313" key="5">
    <source>
        <dbReference type="EMBL" id="MPM31785.1"/>
    </source>
</evidence>
<dbReference type="GO" id="GO:0003677">
    <property type="term" value="F:DNA binding"/>
    <property type="evidence" value="ECO:0007669"/>
    <property type="project" value="UniProtKB-KW"/>
</dbReference>
<reference evidence="5" key="1">
    <citation type="submission" date="2019-08" db="EMBL/GenBank/DDBJ databases">
        <authorList>
            <person name="Kucharzyk K."/>
            <person name="Murdoch R.W."/>
            <person name="Higgins S."/>
            <person name="Loffler F."/>
        </authorList>
    </citation>
    <scope>NUCLEOTIDE SEQUENCE</scope>
</reference>